<feature type="region of interest" description="Disordered" evidence="4">
    <location>
        <begin position="1"/>
        <end position="24"/>
    </location>
</feature>
<evidence type="ECO:0000313" key="5">
    <source>
        <dbReference type="EMBL" id="AWI83739.1"/>
    </source>
</evidence>
<feature type="compositionally biased region" description="Polar residues" evidence="4">
    <location>
        <begin position="1"/>
        <end position="11"/>
    </location>
</feature>
<comment type="similarity">
    <text evidence="3">Belongs to the gas vesicle GvpF/GvpL family.</text>
</comment>
<evidence type="ECO:0000256" key="4">
    <source>
        <dbReference type="SAM" id="MobiDB-lite"/>
    </source>
</evidence>
<dbReference type="AlphaFoldDB" id="A0A2U8HCX7"/>
<dbReference type="GO" id="GO:0031411">
    <property type="term" value="C:gas vesicle"/>
    <property type="evidence" value="ECO:0007669"/>
    <property type="project" value="UniProtKB-SubCell"/>
</dbReference>
<evidence type="ECO:0000256" key="3">
    <source>
        <dbReference type="ARBA" id="ARBA00035643"/>
    </source>
</evidence>
<organism evidence="5 6">
    <name type="scientific">Alloyangia pacifica</name>
    <dbReference type="NCBI Taxonomy" id="311180"/>
    <lineage>
        <taxon>Bacteria</taxon>
        <taxon>Pseudomonadati</taxon>
        <taxon>Pseudomonadota</taxon>
        <taxon>Alphaproteobacteria</taxon>
        <taxon>Rhodobacterales</taxon>
        <taxon>Roseobacteraceae</taxon>
        <taxon>Alloyangia</taxon>
    </lineage>
</organism>
<name>A0A2U8HCX7_9RHOB</name>
<dbReference type="InterPro" id="IPR009430">
    <property type="entry name" value="GvpL/GvpF"/>
</dbReference>
<evidence type="ECO:0008006" key="7">
    <source>
        <dbReference type="Google" id="ProtNLM"/>
    </source>
</evidence>
<proteinExistence type="inferred from homology"/>
<keyword evidence="1" id="KW-0304">Gas vesicle</keyword>
<dbReference type="GO" id="GO:0031412">
    <property type="term" value="P:gas vesicle organization"/>
    <property type="evidence" value="ECO:0007669"/>
    <property type="project" value="InterPro"/>
</dbReference>
<protein>
    <recommendedName>
        <fullName evidence="7">GvpL/GvpF family gas vesicle protein</fullName>
    </recommendedName>
</protein>
<dbReference type="PANTHER" id="PTHR36852">
    <property type="entry name" value="PROTEIN GVPL 2"/>
    <property type="match status" value="1"/>
</dbReference>
<dbReference type="Proteomes" id="UP000244915">
    <property type="component" value="Chromosome 1"/>
</dbReference>
<gene>
    <name evidence="5" type="ORF">CEW88_08650</name>
</gene>
<accession>A0A2U8HCX7</accession>
<dbReference type="KEGG" id="ypac:CEW88_08650"/>
<dbReference type="Pfam" id="PF06386">
    <property type="entry name" value="GvpL_GvpF"/>
    <property type="match status" value="1"/>
</dbReference>
<evidence type="ECO:0000256" key="2">
    <source>
        <dbReference type="ARBA" id="ARBA00035108"/>
    </source>
</evidence>
<dbReference type="EMBL" id="CP022189">
    <property type="protein sequence ID" value="AWI83739.1"/>
    <property type="molecule type" value="Genomic_DNA"/>
</dbReference>
<feature type="compositionally biased region" description="Basic and acidic residues" evidence="4">
    <location>
        <begin position="13"/>
        <end position="24"/>
    </location>
</feature>
<evidence type="ECO:0000256" key="1">
    <source>
        <dbReference type="ARBA" id="ARBA00022987"/>
    </source>
</evidence>
<comment type="subcellular location">
    <subcellularLocation>
        <location evidence="2">Gas vesicle</location>
    </subcellularLocation>
</comment>
<evidence type="ECO:0000313" key="6">
    <source>
        <dbReference type="Proteomes" id="UP000244915"/>
    </source>
</evidence>
<sequence>MRRSGRATQPSGAERRATTPRDRPMRVLQLHGLISPSGPAPAPAAPPHRQLPLGPVTAIVTEGALAPTEQSALDSLLAHDRLLSCYLVQGPVMPVRFGTWFSGLRALQAALTERLDECAARLEALRGHAEYALTVEPGEAAQAVDAAPSPKTGREFLWRRKLRRDARLEASGARGLALRTLGQRAVELAAEAEPRPARAPRLSELSLLMTSAKAAHLRRPLPGWGAEHGLVARLAGPFPPYSFAHVSMETPTDV</sequence>
<reference evidence="5 6" key="1">
    <citation type="submission" date="2017-06" db="EMBL/GenBank/DDBJ databases">
        <title>Yangia sp. YSBP01 complete genome sequence.</title>
        <authorList>
            <person name="Woo J.-H."/>
            <person name="Kim H.-S."/>
        </authorList>
    </citation>
    <scope>NUCLEOTIDE SEQUENCE [LARGE SCALE GENOMIC DNA]</scope>
    <source>
        <strain evidence="5 6">YSBP01</strain>
    </source>
</reference>
<dbReference type="PANTHER" id="PTHR36852:SF1">
    <property type="entry name" value="PROTEIN GVPL 2"/>
    <property type="match status" value="1"/>
</dbReference>